<dbReference type="InterPro" id="IPR013780">
    <property type="entry name" value="Glyco_hydro_b"/>
</dbReference>
<dbReference type="PANTHER" id="PTHR10357:SF215">
    <property type="entry name" value="ALPHA-AMYLASE 1"/>
    <property type="match status" value="1"/>
</dbReference>
<evidence type="ECO:0000256" key="1">
    <source>
        <dbReference type="ARBA" id="ARBA00000548"/>
    </source>
</evidence>
<proteinExistence type="inferred from homology"/>
<keyword evidence="11" id="KW-1133">Transmembrane helix</keyword>
<evidence type="ECO:0000256" key="5">
    <source>
        <dbReference type="ARBA" id="ARBA00022723"/>
    </source>
</evidence>
<dbReference type="STRING" id="1348624.GCA_001591545_02042"/>
<evidence type="ECO:0000313" key="15">
    <source>
        <dbReference type="Proteomes" id="UP000249134"/>
    </source>
</evidence>
<dbReference type="RefSeq" id="WP_231955834.1">
    <property type="nucleotide sequence ID" value="NZ_CBCSGM010000001.1"/>
</dbReference>
<evidence type="ECO:0000256" key="7">
    <source>
        <dbReference type="ARBA" id="ARBA00022801"/>
    </source>
</evidence>
<dbReference type="AlphaFoldDB" id="A0A2X4ZKA5"/>
<feature type="chain" id="PRO_5038836990" description="alpha-amylase" evidence="12">
    <location>
        <begin position="24"/>
        <end position="496"/>
    </location>
</feature>
<feature type="signal peptide" evidence="12">
    <location>
        <begin position="1"/>
        <end position="23"/>
    </location>
</feature>
<evidence type="ECO:0000256" key="9">
    <source>
        <dbReference type="ARBA" id="ARBA00023277"/>
    </source>
</evidence>
<dbReference type="Gene3D" id="2.60.40.1180">
    <property type="entry name" value="Golgi alpha-mannosidase II"/>
    <property type="match status" value="1"/>
</dbReference>
<dbReference type="Gene3D" id="3.20.20.80">
    <property type="entry name" value="Glycosidases"/>
    <property type="match status" value="1"/>
</dbReference>
<evidence type="ECO:0000259" key="13">
    <source>
        <dbReference type="SMART" id="SM00642"/>
    </source>
</evidence>
<organism evidence="14 15">
    <name type="scientific">Lederbergia lenta</name>
    <name type="common">Bacillus lentus</name>
    <dbReference type="NCBI Taxonomy" id="1467"/>
    <lineage>
        <taxon>Bacteria</taxon>
        <taxon>Bacillati</taxon>
        <taxon>Bacillota</taxon>
        <taxon>Bacilli</taxon>
        <taxon>Bacillales</taxon>
        <taxon>Bacillaceae</taxon>
        <taxon>Lederbergia</taxon>
    </lineage>
</organism>
<keyword evidence="10 14" id="KW-0326">Glycosidase</keyword>
<name>A0A2X4ZKA5_LEDLE</name>
<dbReference type="GO" id="GO:0005509">
    <property type="term" value="F:calcium ion binding"/>
    <property type="evidence" value="ECO:0007669"/>
    <property type="project" value="InterPro"/>
</dbReference>
<dbReference type="InterPro" id="IPR054174">
    <property type="entry name" value="Alpha-amylase-like_C"/>
</dbReference>
<keyword evidence="11" id="KW-0472">Membrane</keyword>
<dbReference type="SMART" id="SM00642">
    <property type="entry name" value="Aamy"/>
    <property type="match status" value="1"/>
</dbReference>
<feature type="transmembrane region" description="Helical" evidence="11">
    <location>
        <begin position="466"/>
        <end position="487"/>
    </location>
</feature>
<dbReference type="PANTHER" id="PTHR10357">
    <property type="entry name" value="ALPHA-AMYLASE FAMILY MEMBER"/>
    <property type="match status" value="1"/>
</dbReference>
<evidence type="ECO:0000256" key="6">
    <source>
        <dbReference type="ARBA" id="ARBA00022729"/>
    </source>
</evidence>
<keyword evidence="9" id="KW-0119">Carbohydrate metabolism</keyword>
<dbReference type="Pfam" id="PF00128">
    <property type="entry name" value="Alpha-amylase"/>
    <property type="match status" value="1"/>
</dbReference>
<dbReference type="Proteomes" id="UP000249134">
    <property type="component" value="Chromosome 1"/>
</dbReference>
<dbReference type="InterPro" id="IPR017853">
    <property type="entry name" value="GH"/>
</dbReference>
<evidence type="ECO:0000313" key="14">
    <source>
        <dbReference type="EMBL" id="SQI60894.1"/>
    </source>
</evidence>
<keyword evidence="7 14" id="KW-0378">Hydrolase</keyword>
<evidence type="ECO:0000256" key="10">
    <source>
        <dbReference type="ARBA" id="ARBA00023295"/>
    </source>
</evidence>
<gene>
    <name evidence="14" type="ORF">NCTC4824_02994</name>
</gene>
<protein>
    <recommendedName>
        <fullName evidence="4">alpha-amylase</fullName>
        <ecNumber evidence="4">3.2.1.1</ecNumber>
    </recommendedName>
</protein>
<evidence type="ECO:0000256" key="12">
    <source>
        <dbReference type="SAM" id="SignalP"/>
    </source>
</evidence>
<evidence type="ECO:0000256" key="2">
    <source>
        <dbReference type="ARBA" id="ARBA00001913"/>
    </source>
</evidence>
<keyword evidence="11" id="KW-0812">Transmembrane</keyword>
<dbReference type="InterPro" id="IPR006047">
    <property type="entry name" value="GH13_cat_dom"/>
</dbReference>
<dbReference type="EC" id="3.2.1.1" evidence="4"/>
<accession>A0A2X4ZKA5</accession>
<comment type="catalytic activity">
    <reaction evidence="1">
        <text>Endohydrolysis of (1-&gt;4)-alpha-D-glucosidic linkages in polysaccharides containing three or more (1-&gt;4)-alpha-linked D-glucose units.</text>
        <dbReference type="EC" id="3.2.1.1"/>
    </reaction>
</comment>
<comment type="cofactor">
    <cofactor evidence="2">
        <name>Ca(2+)</name>
        <dbReference type="ChEBI" id="CHEBI:29108"/>
    </cofactor>
</comment>
<dbReference type="Pfam" id="PF22026">
    <property type="entry name" value="Alpha-amylase_C_2"/>
    <property type="match status" value="1"/>
</dbReference>
<keyword evidence="5" id="KW-0479">Metal-binding</keyword>
<keyword evidence="6 12" id="KW-0732">Signal</keyword>
<sequence length="496" mass="57195">MYKKVVSLTFIMTLLFSSFSVSAEKKEEKSWEERVIYSLMVDRFNNGDNENNMDVNLLEPLSYHGGDFQGIIDKLDYLQDMGFNAIQLSPIFDNEEDGYHGEWIIDYHKPEEHFGTIEKFQELVEEAANRGMKILVEFPVHQLGKSHPWVADKNKQEWVRTNNDGFPTPALDRPEVQEYFIDVANWWIEETGLDGFVMTNVNEAPIEFLQAFSSDVKSAHPDTFLMGTTSEATQDVNKAYLDAGFDSMTDVSLNQPFRNAFAKPGRSLQPLFDVWEQNESVYEQPGLMAAFLDNANMDRYTRDMVNENEYPGARWKLAFTYLFTQPEIPVVYYASEIAVDGGEAPENQQTMNFRTDPELIEYITKVGDIRKSQPALTKGTFEMLYERNGMAVFKREYKDDTLVIAINNTTKDQSAVIKAEQLEDDKELRGLLNSDMVRSDNGEYKIILERESTEVYKMAEKSSYNIPFIIAMIGVFVVFIIFMYIAWKRGKKRPIK</sequence>
<dbReference type="EMBL" id="LS483476">
    <property type="protein sequence ID" value="SQI60894.1"/>
    <property type="molecule type" value="Genomic_DNA"/>
</dbReference>
<dbReference type="SUPFAM" id="SSF51445">
    <property type="entry name" value="(Trans)glycosidases"/>
    <property type="match status" value="1"/>
</dbReference>
<evidence type="ECO:0000256" key="4">
    <source>
        <dbReference type="ARBA" id="ARBA00012595"/>
    </source>
</evidence>
<reference evidence="14 15" key="1">
    <citation type="submission" date="2018-06" db="EMBL/GenBank/DDBJ databases">
        <authorList>
            <consortium name="Pathogen Informatics"/>
            <person name="Doyle S."/>
        </authorList>
    </citation>
    <scope>NUCLEOTIDE SEQUENCE [LARGE SCALE GENOMIC DNA]</scope>
    <source>
        <strain evidence="14 15">NCTC4824</strain>
    </source>
</reference>
<keyword evidence="8" id="KW-0106">Calcium</keyword>
<dbReference type="GO" id="GO:0005975">
    <property type="term" value="P:carbohydrate metabolic process"/>
    <property type="evidence" value="ECO:0007669"/>
    <property type="project" value="InterPro"/>
</dbReference>
<dbReference type="KEGG" id="blen:NCTC4824_02994"/>
<evidence type="ECO:0000256" key="8">
    <source>
        <dbReference type="ARBA" id="ARBA00022837"/>
    </source>
</evidence>
<dbReference type="InterPro" id="IPR013777">
    <property type="entry name" value="A-amylase-like"/>
</dbReference>
<dbReference type="PIRSF" id="PIRSF001024">
    <property type="entry name" value="Alph-amyl_fung"/>
    <property type="match status" value="1"/>
</dbReference>
<evidence type="ECO:0000256" key="11">
    <source>
        <dbReference type="SAM" id="Phobius"/>
    </source>
</evidence>
<dbReference type="SUPFAM" id="SSF51011">
    <property type="entry name" value="Glycosyl hydrolase domain"/>
    <property type="match status" value="1"/>
</dbReference>
<evidence type="ECO:0000256" key="3">
    <source>
        <dbReference type="ARBA" id="ARBA00008061"/>
    </source>
</evidence>
<feature type="domain" description="Glycosyl hydrolase family 13 catalytic" evidence="13">
    <location>
        <begin position="38"/>
        <end position="370"/>
    </location>
</feature>
<keyword evidence="15" id="KW-1185">Reference proteome</keyword>
<comment type="similarity">
    <text evidence="3">Belongs to the glycosyl hydrolase 13 family.</text>
</comment>
<dbReference type="GO" id="GO:0004556">
    <property type="term" value="F:alpha-amylase activity"/>
    <property type="evidence" value="ECO:0007669"/>
    <property type="project" value="UniProtKB-EC"/>
</dbReference>